<proteinExistence type="predicted"/>
<evidence type="ECO:0000313" key="2">
    <source>
        <dbReference type="Proteomes" id="UP001165960"/>
    </source>
</evidence>
<reference evidence="1" key="1">
    <citation type="submission" date="2022-04" db="EMBL/GenBank/DDBJ databases">
        <title>Genome of the entomopathogenic fungus Entomophthora muscae.</title>
        <authorList>
            <person name="Elya C."/>
            <person name="Lovett B.R."/>
            <person name="Lee E."/>
            <person name="Macias A.M."/>
            <person name="Hajek A.E."/>
            <person name="De Bivort B.L."/>
            <person name="Kasson M.T."/>
            <person name="De Fine Licht H.H."/>
            <person name="Stajich J.E."/>
        </authorList>
    </citation>
    <scope>NUCLEOTIDE SEQUENCE</scope>
    <source>
        <strain evidence="1">Berkeley</strain>
    </source>
</reference>
<keyword evidence="2" id="KW-1185">Reference proteome</keyword>
<organism evidence="1 2">
    <name type="scientific">Entomophthora muscae</name>
    <dbReference type="NCBI Taxonomy" id="34485"/>
    <lineage>
        <taxon>Eukaryota</taxon>
        <taxon>Fungi</taxon>
        <taxon>Fungi incertae sedis</taxon>
        <taxon>Zoopagomycota</taxon>
        <taxon>Entomophthoromycotina</taxon>
        <taxon>Entomophthoromycetes</taxon>
        <taxon>Entomophthorales</taxon>
        <taxon>Entomophthoraceae</taxon>
        <taxon>Entomophthora</taxon>
    </lineage>
</organism>
<protein>
    <submittedName>
        <fullName evidence="1">Uncharacterized protein</fullName>
    </submittedName>
</protein>
<dbReference type="Proteomes" id="UP001165960">
    <property type="component" value="Unassembled WGS sequence"/>
</dbReference>
<evidence type="ECO:0000313" key="1">
    <source>
        <dbReference type="EMBL" id="KAJ9076030.1"/>
    </source>
</evidence>
<comment type="caution">
    <text evidence="1">The sequence shown here is derived from an EMBL/GenBank/DDBJ whole genome shotgun (WGS) entry which is preliminary data.</text>
</comment>
<dbReference type="EMBL" id="QTSX02002333">
    <property type="protein sequence ID" value="KAJ9076030.1"/>
    <property type="molecule type" value="Genomic_DNA"/>
</dbReference>
<sequence length="110" mass="12120">MPDLLSGIAGPDFYLILIESIPDQLHTPSLSAMMTPLIGFTSSTALCSHPYQIDELLVASRNNYDQLLASQNWAHSLLKPLSANQHDSLLVQQPLHTKVDTNCTLLSTYI</sequence>
<accession>A0ACC2TMS7</accession>
<name>A0ACC2TMS7_9FUNG</name>
<gene>
    <name evidence="1" type="ORF">DSO57_1030087</name>
</gene>